<accession>A0ABT9Z059</accession>
<dbReference type="Proteomes" id="UP001232245">
    <property type="component" value="Unassembled WGS sequence"/>
</dbReference>
<organism evidence="2 3">
    <name type="scientific">Metabacillus niabensis</name>
    <dbReference type="NCBI Taxonomy" id="324854"/>
    <lineage>
        <taxon>Bacteria</taxon>
        <taxon>Bacillati</taxon>
        <taxon>Bacillota</taxon>
        <taxon>Bacilli</taxon>
        <taxon>Bacillales</taxon>
        <taxon>Bacillaceae</taxon>
        <taxon>Metabacillus</taxon>
    </lineage>
</organism>
<evidence type="ECO:0000256" key="1">
    <source>
        <dbReference type="SAM" id="Phobius"/>
    </source>
</evidence>
<reference evidence="2 3" key="1">
    <citation type="submission" date="2023-07" db="EMBL/GenBank/DDBJ databases">
        <title>Genomic Encyclopedia of Type Strains, Phase IV (KMG-IV): sequencing the most valuable type-strain genomes for metagenomic binning, comparative biology and taxonomic classification.</title>
        <authorList>
            <person name="Goeker M."/>
        </authorList>
    </citation>
    <scope>NUCLEOTIDE SEQUENCE [LARGE SCALE GENOMIC DNA]</scope>
    <source>
        <strain evidence="2 3">DSM 17723</strain>
    </source>
</reference>
<gene>
    <name evidence="2" type="ORF">J2S02_001983</name>
</gene>
<evidence type="ECO:0000313" key="2">
    <source>
        <dbReference type="EMBL" id="MDQ0225639.1"/>
    </source>
</evidence>
<comment type="caution">
    <text evidence="2">The sequence shown here is derived from an EMBL/GenBank/DDBJ whole genome shotgun (WGS) entry which is preliminary data.</text>
</comment>
<dbReference type="RefSeq" id="WP_174879293.1">
    <property type="nucleotide sequence ID" value="NZ_CADEPK010000012.1"/>
</dbReference>
<evidence type="ECO:0000313" key="3">
    <source>
        <dbReference type="Proteomes" id="UP001232245"/>
    </source>
</evidence>
<keyword evidence="1" id="KW-0472">Membrane</keyword>
<keyword evidence="1" id="KW-1133">Transmembrane helix</keyword>
<dbReference type="EMBL" id="JAUSTZ010000003">
    <property type="protein sequence ID" value="MDQ0225639.1"/>
    <property type="molecule type" value="Genomic_DNA"/>
</dbReference>
<keyword evidence="1" id="KW-0812">Transmembrane</keyword>
<name>A0ABT9Z059_9BACI</name>
<protein>
    <recommendedName>
        <fullName evidence="4">Lipoprotein</fullName>
    </recommendedName>
</protein>
<proteinExistence type="predicted"/>
<feature type="transmembrane region" description="Helical" evidence="1">
    <location>
        <begin position="7"/>
        <end position="24"/>
    </location>
</feature>
<keyword evidence="3" id="KW-1185">Reference proteome</keyword>
<sequence>MKIVKTACAIFIVLIIFIGGYLTGKLTTHETTREIAFGFASNENTEQINYSKVITDAKHQDIIDNVMMIFMHRKPLQSPNADLGHPDTYLQMKSPKQSTLLINSKLWFTDEGAVIGLCNGGGSEQTEYFSINQEDADYLKEQIDIADN</sequence>
<evidence type="ECO:0008006" key="4">
    <source>
        <dbReference type="Google" id="ProtNLM"/>
    </source>
</evidence>